<feature type="transmembrane region" description="Helical" evidence="2">
    <location>
        <begin position="467"/>
        <end position="486"/>
    </location>
</feature>
<evidence type="ECO:0000313" key="4">
    <source>
        <dbReference type="EMBL" id="CAI3952498.1"/>
    </source>
</evidence>
<feature type="transmembrane region" description="Helical" evidence="2">
    <location>
        <begin position="408"/>
        <end position="430"/>
    </location>
</feature>
<feature type="transmembrane region" description="Helical" evidence="2">
    <location>
        <begin position="492"/>
        <end position="513"/>
    </location>
</feature>
<feature type="transmembrane region" description="Helical" evidence="2">
    <location>
        <begin position="525"/>
        <end position="548"/>
    </location>
</feature>
<dbReference type="EMBL" id="CAMXCH010000003">
    <property type="protein sequence ID" value="CAI3952498.1"/>
    <property type="molecule type" value="Genomic_DNA"/>
</dbReference>
<comment type="caution">
    <text evidence="4">The sequence shown here is derived from an EMBL/GenBank/DDBJ whole genome shotgun (WGS) entry which is preliminary data.</text>
</comment>
<dbReference type="Pfam" id="PF07670">
    <property type="entry name" value="Gate"/>
    <property type="match status" value="2"/>
</dbReference>
<reference evidence="4" key="1">
    <citation type="submission" date="2022-10" db="EMBL/GenBank/DDBJ databases">
        <authorList>
            <person name="Botero Cardona J."/>
        </authorList>
    </citation>
    <scope>NUCLEOTIDE SEQUENCE</scope>
    <source>
        <strain evidence="4">R-83534</strain>
    </source>
</reference>
<feature type="transmembrane region" description="Helical" evidence="2">
    <location>
        <begin position="370"/>
        <end position="396"/>
    </location>
</feature>
<keyword evidence="2" id="KW-1133">Transmembrane helix</keyword>
<dbReference type="SUPFAM" id="SSF52540">
    <property type="entry name" value="P-loop containing nucleoside triphosphate hydrolases"/>
    <property type="match status" value="1"/>
</dbReference>
<dbReference type="InterPro" id="IPR050860">
    <property type="entry name" value="FeoB_GTPase"/>
</dbReference>
<organism evidence="4 5">
    <name type="scientific">Commensalibacter papalotli</name>
    <name type="common">ex Botero et al. 2024</name>
    <dbReference type="NCBI Taxonomy" id="2972766"/>
    <lineage>
        <taxon>Bacteria</taxon>
        <taxon>Pseudomonadati</taxon>
        <taxon>Pseudomonadota</taxon>
        <taxon>Alphaproteobacteria</taxon>
        <taxon>Acetobacterales</taxon>
        <taxon>Acetobacteraceae</taxon>
    </lineage>
</organism>
<feature type="domain" description="FeoB-type G" evidence="3">
    <location>
        <begin position="23"/>
        <end position="191"/>
    </location>
</feature>
<dbReference type="Pfam" id="PF02421">
    <property type="entry name" value="FeoB_N"/>
    <property type="match status" value="1"/>
</dbReference>
<feature type="transmembrane region" description="Helical" evidence="2">
    <location>
        <begin position="231"/>
        <end position="254"/>
    </location>
</feature>
<dbReference type="InterPro" id="IPR011640">
    <property type="entry name" value="Fe2_transport_prot_B_C"/>
</dbReference>
<dbReference type="PROSITE" id="PS51711">
    <property type="entry name" value="G_FEOB"/>
    <property type="match status" value="1"/>
</dbReference>
<dbReference type="Pfam" id="PF07664">
    <property type="entry name" value="FeoB_C"/>
    <property type="match status" value="1"/>
</dbReference>
<dbReference type="PANTHER" id="PTHR43185:SF1">
    <property type="entry name" value="FE(2+) TRANSPORTER FEOB"/>
    <property type="match status" value="1"/>
</dbReference>
<dbReference type="InterPro" id="IPR011642">
    <property type="entry name" value="Gate_dom"/>
</dbReference>
<feature type="transmembrane region" description="Helical" evidence="2">
    <location>
        <begin position="568"/>
        <end position="590"/>
    </location>
</feature>
<keyword evidence="5" id="KW-1185">Reference proteome</keyword>
<evidence type="ECO:0000313" key="5">
    <source>
        <dbReference type="Proteomes" id="UP001154272"/>
    </source>
</evidence>
<evidence type="ECO:0000256" key="2">
    <source>
        <dbReference type="SAM" id="Phobius"/>
    </source>
</evidence>
<name>A0ABM9HSK8_9PROT</name>
<accession>A0ABM9HSK8</accession>
<proteinExistence type="predicted"/>
<keyword evidence="2" id="KW-0472">Membrane</keyword>
<dbReference type="Proteomes" id="UP001154272">
    <property type="component" value="Unassembled WGS sequence"/>
</dbReference>
<dbReference type="InterPro" id="IPR030389">
    <property type="entry name" value="G_FEOB_dom"/>
</dbReference>
<sequence length="629" mass="69229">MKPQGSSYVQIHKIMTDSNNNTYSRIALVGNPNCGKTALFNQLTGSRQKVANYAGVTVERKEGKFTSPEGRSVTIIDLPGAYSLNATSPDEEVTRDMCMGTYRNEAAPDALICVIDATNLRLHLRFALEICRLKRPTIIAMNMSDIAKKRGIEIDIPKLESILGITIVPTVATQKNGAKTLLNAVDHSFKTPTIELTDETDLHVEVRRLLLECVTNTFQTSVHFDEKVDRWVLHPIVGPILLLALLFIMFQAVFSWAQPFMDAIQDFTTWLGTQLSYLLPDGMLRGLLVDGICAGVGTTFAFLPQILVLFLWILCLEESGYLPRAAFLLDRIMASVGLNGRSFIPLLSSFACAIPGIMATRTIPSAKDRLVTILIAPLMTCSARLPVYALLIAAFIPHKTIGYIFNLQGIVLFALYFSGIAAAFLVALILKKGKSSYENSLLLELPSYRFPNIRSIVFGLWQRIEIFVSRVGNIILTVSILLWALSSFPSPPAGATGPAIDFSFAGIIGHWIQPLFAPIGFNWEICVALILGLAAREVAITSLATVYAVGSVDTDAPTQLIHFLSSQWSIPTGLAFLAWYVFAPQCFSTLAVIKKETGSWKIVIGTTAYLFFLAYFSSFVTWHVASLFF</sequence>
<protein>
    <recommendedName>
        <fullName evidence="1">Ferrous iron transport protein B</fullName>
    </recommendedName>
</protein>
<dbReference type="InterPro" id="IPR027417">
    <property type="entry name" value="P-loop_NTPase"/>
</dbReference>
<evidence type="ECO:0000256" key="1">
    <source>
        <dbReference type="ARBA" id="ARBA00031200"/>
    </source>
</evidence>
<keyword evidence="2" id="KW-0812">Transmembrane</keyword>
<dbReference type="Gene3D" id="3.40.50.300">
    <property type="entry name" value="P-loop containing nucleotide triphosphate hydrolases"/>
    <property type="match status" value="1"/>
</dbReference>
<gene>
    <name evidence="4" type="ORF">R83534S58_LOCUS1799</name>
</gene>
<dbReference type="InterPro" id="IPR006073">
    <property type="entry name" value="GTP-bd"/>
</dbReference>
<dbReference type="PANTHER" id="PTHR43185">
    <property type="entry name" value="FERROUS IRON TRANSPORT PROTEIN B"/>
    <property type="match status" value="1"/>
</dbReference>
<dbReference type="CDD" id="cd01879">
    <property type="entry name" value="FeoB"/>
    <property type="match status" value="1"/>
</dbReference>
<feature type="transmembrane region" description="Helical" evidence="2">
    <location>
        <begin position="287"/>
        <end position="314"/>
    </location>
</feature>
<evidence type="ECO:0000259" key="3">
    <source>
        <dbReference type="PROSITE" id="PS51711"/>
    </source>
</evidence>
<dbReference type="PRINTS" id="PR00326">
    <property type="entry name" value="GTP1OBG"/>
</dbReference>
<feature type="transmembrane region" description="Helical" evidence="2">
    <location>
        <begin position="602"/>
        <end position="625"/>
    </location>
</feature>